<evidence type="ECO:0000313" key="9">
    <source>
        <dbReference type="EMBL" id="RXK11893.1"/>
    </source>
</evidence>
<dbReference type="RefSeq" id="WP_129062346.1">
    <property type="nucleotide sequence ID" value="NZ_NXIE01000005.1"/>
</dbReference>
<accession>A0A4V1M123</accession>
<comment type="similarity">
    <text evidence="2">Belongs to the flagella basal body rod proteins family.</text>
</comment>
<evidence type="ECO:0000256" key="4">
    <source>
        <dbReference type="ARBA" id="ARBA00023143"/>
    </source>
</evidence>
<evidence type="ECO:0000256" key="6">
    <source>
        <dbReference type="RuleBase" id="RU362062"/>
    </source>
</evidence>
<dbReference type="PANTHER" id="PTHR30435">
    <property type="entry name" value="FLAGELLAR PROTEIN"/>
    <property type="match status" value="1"/>
</dbReference>
<dbReference type="InterPro" id="IPR006299">
    <property type="entry name" value="FlgC"/>
</dbReference>
<dbReference type="PANTHER" id="PTHR30435:SF2">
    <property type="entry name" value="FLAGELLAR BASAL-BODY ROD PROTEIN FLGC"/>
    <property type="match status" value="1"/>
</dbReference>
<keyword evidence="10" id="KW-1185">Reference proteome</keyword>
<keyword evidence="4 6" id="KW-0975">Bacterial flagellum</keyword>
<gene>
    <name evidence="9" type="primary">flgC</name>
    <name evidence="9" type="ORF">CP965_11980</name>
</gene>
<dbReference type="InterPro" id="IPR010930">
    <property type="entry name" value="Flg_bb/hook_C_dom"/>
</dbReference>
<keyword evidence="9" id="KW-0282">Flagellum</keyword>
<sequence>MGFFDGYDIAVSGMSAQRTRVNITSSNIANAKTTHTEDGGPYKRQSVAFQEIMLNQNKKTNETSFDNNKDSNQVNLRGVGVKSIIEDDSDPVMRFEPSHPDANEEGYVAYPNINPVIEMVNLLEARRSYEANVTAFSTHKNIDVKTIDIMKA</sequence>
<dbReference type="AlphaFoldDB" id="A0A4V1M123"/>
<evidence type="ECO:0000256" key="1">
    <source>
        <dbReference type="ARBA" id="ARBA00004117"/>
    </source>
</evidence>
<organism evidence="9 10">
    <name type="scientific">Halarcobacter mediterraneus</name>
    <dbReference type="NCBI Taxonomy" id="2023153"/>
    <lineage>
        <taxon>Bacteria</taxon>
        <taxon>Pseudomonadati</taxon>
        <taxon>Campylobacterota</taxon>
        <taxon>Epsilonproteobacteria</taxon>
        <taxon>Campylobacterales</taxon>
        <taxon>Arcobacteraceae</taxon>
        <taxon>Halarcobacter</taxon>
    </lineage>
</organism>
<dbReference type="InterPro" id="IPR001444">
    <property type="entry name" value="Flag_bb_rod_N"/>
</dbReference>
<dbReference type="Pfam" id="PF06429">
    <property type="entry name" value="Flg_bbr_C"/>
    <property type="match status" value="1"/>
</dbReference>
<dbReference type="Proteomes" id="UP000289718">
    <property type="component" value="Unassembled WGS sequence"/>
</dbReference>
<keyword evidence="9" id="KW-0969">Cilium</keyword>
<dbReference type="GO" id="GO:0071978">
    <property type="term" value="P:bacterial-type flagellum-dependent swarming motility"/>
    <property type="evidence" value="ECO:0007669"/>
    <property type="project" value="TreeGrafter"/>
</dbReference>
<comment type="subcellular location">
    <subcellularLocation>
        <location evidence="1 6">Bacterial flagellum basal body</location>
    </subcellularLocation>
</comment>
<dbReference type="EMBL" id="NXIE01000005">
    <property type="protein sequence ID" value="RXK11893.1"/>
    <property type="molecule type" value="Genomic_DNA"/>
</dbReference>
<keyword evidence="9" id="KW-0966">Cell projection</keyword>
<evidence type="ECO:0000256" key="5">
    <source>
        <dbReference type="ARBA" id="ARBA00025933"/>
    </source>
</evidence>
<evidence type="ECO:0000256" key="2">
    <source>
        <dbReference type="ARBA" id="ARBA00009677"/>
    </source>
</evidence>
<dbReference type="OrthoDB" id="9813951at2"/>
<dbReference type="Pfam" id="PF00460">
    <property type="entry name" value="Flg_bb_rod"/>
    <property type="match status" value="1"/>
</dbReference>
<dbReference type="NCBIfam" id="TIGR01395">
    <property type="entry name" value="FlgC"/>
    <property type="match status" value="1"/>
</dbReference>
<feature type="domain" description="Flagellar basal body rod protein N-terminal" evidence="7">
    <location>
        <begin position="9"/>
        <end position="34"/>
    </location>
</feature>
<dbReference type="GO" id="GO:0030694">
    <property type="term" value="C:bacterial-type flagellum basal body, rod"/>
    <property type="evidence" value="ECO:0007669"/>
    <property type="project" value="UniProtKB-UniRule"/>
</dbReference>
<evidence type="ECO:0000259" key="8">
    <source>
        <dbReference type="Pfam" id="PF06429"/>
    </source>
</evidence>
<comment type="caution">
    <text evidence="9">The sequence shown here is derived from an EMBL/GenBank/DDBJ whole genome shotgun (WGS) entry which is preliminary data.</text>
</comment>
<evidence type="ECO:0000313" key="10">
    <source>
        <dbReference type="Proteomes" id="UP000289718"/>
    </source>
</evidence>
<feature type="domain" description="Flagellar basal-body/hook protein C-terminal" evidence="8">
    <location>
        <begin position="105"/>
        <end position="143"/>
    </location>
</feature>
<comment type="subunit">
    <text evidence="5 6">The basal body constitutes a major portion of the flagellar organelle and consists of four rings (L,P,S, and M) mounted on a central rod. The rod consists of about 26 subunits of FlgG in the distal portion, and FlgB, FlgC and FlgF are thought to build up the proximal portion of the rod with about 6 subunits each.</text>
</comment>
<proteinExistence type="inferred from homology"/>
<evidence type="ECO:0000259" key="7">
    <source>
        <dbReference type="Pfam" id="PF00460"/>
    </source>
</evidence>
<reference evidence="9 10" key="1">
    <citation type="submission" date="2017-09" db="EMBL/GenBank/DDBJ databases">
        <title>Genomics of the genus Arcobacter.</title>
        <authorList>
            <person name="Perez-Cataluna A."/>
            <person name="Figueras M.J."/>
            <person name="Salas-Masso N."/>
        </authorList>
    </citation>
    <scope>NUCLEOTIDE SEQUENCE [LARGE SCALE GENOMIC DNA]</scope>
    <source>
        <strain evidence="9 10">F156-34</strain>
    </source>
</reference>
<evidence type="ECO:0000256" key="3">
    <source>
        <dbReference type="ARBA" id="ARBA00017941"/>
    </source>
</evidence>
<protein>
    <recommendedName>
        <fullName evidence="3 6">Flagellar basal-body rod protein FlgC</fullName>
    </recommendedName>
</protein>
<name>A0A4V1M123_9BACT</name>